<protein>
    <submittedName>
        <fullName evidence="2">BESS domain-containing protein</fullName>
    </submittedName>
</protein>
<keyword evidence="3" id="KW-1185">Reference proteome</keyword>
<dbReference type="EMBL" id="VUJU01002366">
    <property type="protein sequence ID" value="KAF0761528.1"/>
    <property type="molecule type" value="Genomic_DNA"/>
</dbReference>
<sequence length="208" mass="23670">MDSSFFGTVEDERSTITNMDMTDTDVSNASTTDDIRPEDDEENFQDNEKQKQTKNTMSDLPSSSYARKRSRSKEDKISVILVKRLMKMNDTLLSILQEQNKLLAANMKTLREEDHVDVFYKSIAMTVKEKSPREINQDKLNTLTAVSGADGKLSTPQMAQTLPYQVSSNYNNMYQSQLSSPANPYYSTSTSSRGFLPFRFNYDDTSNI</sequence>
<feature type="compositionally biased region" description="Polar residues" evidence="1">
    <location>
        <begin position="15"/>
        <end position="32"/>
    </location>
</feature>
<dbReference type="Proteomes" id="UP000478052">
    <property type="component" value="Unassembled WGS sequence"/>
</dbReference>
<evidence type="ECO:0000313" key="3">
    <source>
        <dbReference type="Proteomes" id="UP000478052"/>
    </source>
</evidence>
<feature type="region of interest" description="Disordered" evidence="1">
    <location>
        <begin position="1"/>
        <end position="71"/>
    </location>
</feature>
<accession>A0A6G0YUW5</accession>
<evidence type="ECO:0000256" key="1">
    <source>
        <dbReference type="SAM" id="MobiDB-lite"/>
    </source>
</evidence>
<evidence type="ECO:0000313" key="2">
    <source>
        <dbReference type="EMBL" id="KAF0761528.1"/>
    </source>
</evidence>
<dbReference type="AlphaFoldDB" id="A0A6G0YUW5"/>
<reference evidence="2 3" key="1">
    <citation type="submission" date="2019-08" db="EMBL/GenBank/DDBJ databases">
        <title>Whole genome of Aphis craccivora.</title>
        <authorList>
            <person name="Voronova N.V."/>
            <person name="Shulinski R.S."/>
            <person name="Bandarenka Y.V."/>
            <person name="Zhorov D.G."/>
            <person name="Warner D."/>
        </authorList>
    </citation>
    <scope>NUCLEOTIDE SEQUENCE [LARGE SCALE GENOMIC DNA]</scope>
    <source>
        <strain evidence="2">180601</strain>
        <tissue evidence="2">Whole Body</tissue>
    </source>
</reference>
<name>A0A6G0YUW5_APHCR</name>
<comment type="caution">
    <text evidence="2">The sequence shown here is derived from an EMBL/GenBank/DDBJ whole genome shotgun (WGS) entry which is preliminary data.</text>
</comment>
<organism evidence="2 3">
    <name type="scientific">Aphis craccivora</name>
    <name type="common">Cowpea aphid</name>
    <dbReference type="NCBI Taxonomy" id="307492"/>
    <lineage>
        <taxon>Eukaryota</taxon>
        <taxon>Metazoa</taxon>
        <taxon>Ecdysozoa</taxon>
        <taxon>Arthropoda</taxon>
        <taxon>Hexapoda</taxon>
        <taxon>Insecta</taxon>
        <taxon>Pterygota</taxon>
        <taxon>Neoptera</taxon>
        <taxon>Paraneoptera</taxon>
        <taxon>Hemiptera</taxon>
        <taxon>Sternorrhyncha</taxon>
        <taxon>Aphidomorpha</taxon>
        <taxon>Aphidoidea</taxon>
        <taxon>Aphididae</taxon>
        <taxon>Aphidini</taxon>
        <taxon>Aphis</taxon>
        <taxon>Aphis</taxon>
    </lineage>
</organism>
<feature type="compositionally biased region" description="Acidic residues" evidence="1">
    <location>
        <begin position="36"/>
        <end position="45"/>
    </location>
</feature>
<gene>
    <name evidence="2" type="ORF">FWK35_00008892</name>
</gene>
<dbReference type="OrthoDB" id="10338985at2759"/>
<proteinExistence type="predicted"/>